<dbReference type="InterPro" id="IPR038763">
    <property type="entry name" value="DHH_sf"/>
</dbReference>
<organism evidence="4 5">
    <name type="scientific">Nakamurella endophytica</name>
    <dbReference type="NCBI Taxonomy" id="1748367"/>
    <lineage>
        <taxon>Bacteria</taxon>
        <taxon>Bacillati</taxon>
        <taxon>Actinomycetota</taxon>
        <taxon>Actinomycetes</taxon>
        <taxon>Nakamurellales</taxon>
        <taxon>Nakamurellaceae</taxon>
        <taxon>Nakamurella</taxon>
    </lineage>
</organism>
<dbReference type="Gene3D" id="3.90.1640.10">
    <property type="entry name" value="inorganic pyrophosphatase (n-terminal core)"/>
    <property type="match status" value="1"/>
</dbReference>
<evidence type="ECO:0000256" key="1">
    <source>
        <dbReference type="SAM" id="MobiDB-lite"/>
    </source>
</evidence>
<comment type="caution">
    <text evidence="4">The sequence shown here is derived from an EMBL/GenBank/DDBJ whole genome shotgun (WGS) entry which is preliminary data.</text>
</comment>
<feature type="region of interest" description="Disordered" evidence="1">
    <location>
        <begin position="1"/>
        <end position="26"/>
    </location>
</feature>
<protein>
    <submittedName>
        <fullName evidence="4">Phosphoesterase</fullName>
    </submittedName>
</protein>
<gene>
    <name evidence="4" type="ORF">GCM10011594_13880</name>
</gene>
<dbReference type="Proteomes" id="UP000655208">
    <property type="component" value="Unassembled WGS sequence"/>
</dbReference>
<reference evidence="4" key="2">
    <citation type="submission" date="2020-09" db="EMBL/GenBank/DDBJ databases">
        <authorList>
            <person name="Sun Q."/>
            <person name="Zhou Y."/>
        </authorList>
    </citation>
    <scope>NUCLEOTIDE SEQUENCE</scope>
    <source>
        <strain evidence="4">CGMCC 4.7308</strain>
    </source>
</reference>
<sequence>MTRAAVTRTRGARGRVRTARPAQPSSVSGQLRAAAALLRDAGSVVVVPHVNPDADALGSALALGLGLERLGIPVQVAFAEPDGVPRSLAGLPGQHLVRAADDVAVPELLVSVDVNTRSRLGSLGALVGRASRTLVIDHHVTNTGFGTDLYVDPAAESTTVLVAALLDLLGVELDAAIAANLYAGLATDTVGFRHASPAAHRLAARWLETGVDADELLRPISDTHPISWLSLLSSALGRARLELVDPAAVGQDVDGAGDGHGASGPGGRRDGRRGGGVRLVSTVIPFAEARTSAQEELDSVIDILRTVQDADVTAVVKETAPEAFQVSLRSLPGVDVAAVATRLGGGGHVRAAGFVHRGTAAGALDAIRGQLRLVAGGDGAVEGGIPVAAGTVGSPAVAEAAAPAPARGAAIAPR</sequence>
<dbReference type="InterPro" id="IPR001667">
    <property type="entry name" value="DDH_dom"/>
</dbReference>
<name>A0A917ST02_9ACTN</name>
<evidence type="ECO:0000259" key="2">
    <source>
        <dbReference type="Pfam" id="PF01368"/>
    </source>
</evidence>
<dbReference type="GO" id="GO:0003676">
    <property type="term" value="F:nucleic acid binding"/>
    <property type="evidence" value="ECO:0007669"/>
    <property type="project" value="InterPro"/>
</dbReference>
<evidence type="ECO:0000313" key="5">
    <source>
        <dbReference type="Proteomes" id="UP000655208"/>
    </source>
</evidence>
<dbReference type="Pfam" id="PF02272">
    <property type="entry name" value="DHHA1"/>
    <property type="match status" value="1"/>
</dbReference>
<dbReference type="InterPro" id="IPR003156">
    <property type="entry name" value="DHHA1_dom"/>
</dbReference>
<keyword evidence="5" id="KW-1185">Reference proteome</keyword>
<dbReference type="InterPro" id="IPR051319">
    <property type="entry name" value="Oligoribo/pAp-PDE_c-di-AMP_PDE"/>
</dbReference>
<feature type="compositionally biased region" description="Gly residues" evidence="1">
    <location>
        <begin position="256"/>
        <end position="266"/>
    </location>
</feature>
<dbReference type="AlphaFoldDB" id="A0A917ST02"/>
<dbReference type="Gene3D" id="3.10.310.30">
    <property type="match status" value="1"/>
</dbReference>
<evidence type="ECO:0000259" key="3">
    <source>
        <dbReference type="Pfam" id="PF02272"/>
    </source>
</evidence>
<feature type="domain" description="DDH" evidence="2">
    <location>
        <begin position="44"/>
        <end position="184"/>
    </location>
</feature>
<dbReference type="PANTHER" id="PTHR47618:SF1">
    <property type="entry name" value="BIFUNCTIONAL OLIGORIBONUCLEASE AND PAP PHOSPHATASE NRNA"/>
    <property type="match status" value="1"/>
</dbReference>
<accession>A0A917ST02</accession>
<feature type="region of interest" description="Disordered" evidence="1">
    <location>
        <begin position="252"/>
        <end position="275"/>
    </location>
</feature>
<feature type="domain" description="DHHA1" evidence="3">
    <location>
        <begin position="294"/>
        <end position="357"/>
    </location>
</feature>
<reference evidence="4" key="1">
    <citation type="journal article" date="2014" name="Int. J. Syst. Evol. Microbiol.">
        <title>Complete genome sequence of Corynebacterium casei LMG S-19264T (=DSM 44701T), isolated from a smear-ripened cheese.</title>
        <authorList>
            <consortium name="US DOE Joint Genome Institute (JGI-PGF)"/>
            <person name="Walter F."/>
            <person name="Albersmeier A."/>
            <person name="Kalinowski J."/>
            <person name="Ruckert C."/>
        </authorList>
    </citation>
    <scope>NUCLEOTIDE SEQUENCE</scope>
    <source>
        <strain evidence="4">CGMCC 4.7308</strain>
    </source>
</reference>
<dbReference type="SUPFAM" id="SSF64182">
    <property type="entry name" value="DHH phosphoesterases"/>
    <property type="match status" value="1"/>
</dbReference>
<dbReference type="PANTHER" id="PTHR47618">
    <property type="entry name" value="BIFUNCTIONAL OLIGORIBONUCLEASE AND PAP PHOSPHATASE NRNA"/>
    <property type="match status" value="1"/>
</dbReference>
<dbReference type="Pfam" id="PF01368">
    <property type="entry name" value="DHH"/>
    <property type="match status" value="1"/>
</dbReference>
<evidence type="ECO:0000313" key="4">
    <source>
        <dbReference type="EMBL" id="GGL95480.1"/>
    </source>
</evidence>
<proteinExistence type="predicted"/>
<dbReference type="EMBL" id="BMNA01000002">
    <property type="protein sequence ID" value="GGL95480.1"/>
    <property type="molecule type" value="Genomic_DNA"/>
</dbReference>